<dbReference type="GO" id="GO:0008081">
    <property type="term" value="F:phosphoric diester hydrolase activity"/>
    <property type="evidence" value="ECO:0007669"/>
    <property type="project" value="InterPro"/>
</dbReference>
<sequence length="84" mass="9730">MPNHAIPYNSCYRTRNSTKTGIRKDEIHIVSNDVHLSDDMQIKLVESLKTILGDYLYQPKFDKTDWTDPTDVPTPAHFLNKVKI</sequence>
<dbReference type="InterPro" id="IPR017946">
    <property type="entry name" value="PLC-like_Pdiesterase_TIM-brl"/>
</dbReference>
<dbReference type="SUPFAM" id="SSF51695">
    <property type="entry name" value="PLC-like phosphodiesterases"/>
    <property type="match status" value="1"/>
</dbReference>
<dbReference type="GO" id="GO:0006629">
    <property type="term" value="P:lipid metabolic process"/>
    <property type="evidence" value="ECO:0007669"/>
    <property type="project" value="InterPro"/>
</dbReference>
<evidence type="ECO:0000259" key="1">
    <source>
        <dbReference type="Pfam" id="PF00388"/>
    </source>
</evidence>
<dbReference type="Proteomes" id="UP000783686">
    <property type="component" value="Unassembled WGS sequence"/>
</dbReference>
<dbReference type="Gene3D" id="3.20.20.190">
    <property type="entry name" value="Phosphatidylinositol (PI) phosphodiesterase"/>
    <property type="match status" value="1"/>
</dbReference>
<proteinExistence type="predicted"/>
<dbReference type="InterPro" id="IPR000909">
    <property type="entry name" value="PLipase_C_PInositol-sp_X_dom"/>
</dbReference>
<accession>A0A811KFH6</accession>
<keyword evidence="3" id="KW-1185">Reference proteome</keyword>
<comment type="caution">
    <text evidence="2">The sequence shown here is derived from an EMBL/GenBank/DDBJ whole genome shotgun (WGS) entry which is preliminary data.</text>
</comment>
<organism evidence="2 3">
    <name type="scientific">Bursaphelenchus okinawaensis</name>
    <dbReference type="NCBI Taxonomy" id="465554"/>
    <lineage>
        <taxon>Eukaryota</taxon>
        <taxon>Metazoa</taxon>
        <taxon>Ecdysozoa</taxon>
        <taxon>Nematoda</taxon>
        <taxon>Chromadorea</taxon>
        <taxon>Rhabditida</taxon>
        <taxon>Tylenchina</taxon>
        <taxon>Tylenchomorpha</taxon>
        <taxon>Aphelenchoidea</taxon>
        <taxon>Aphelenchoididae</taxon>
        <taxon>Bursaphelenchus</taxon>
    </lineage>
</organism>
<feature type="domain" description="Phosphatidylinositol-specific phospholipase C X" evidence="1">
    <location>
        <begin position="29"/>
        <end position="82"/>
    </location>
</feature>
<dbReference type="PROSITE" id="PS50007">
    <property type="entry name" value="PIPLC_X_DOMAIN"/>
    <property type="match status" value="1"/>
</dbReference>
<gene>
    <name evidence="2" type="ORF">BOKJ2_LOCUS5163</name>
</gene>
<dbReference type="EMBL" id="CAJFDH010000003">
    <property type="protein sequence ID" value="CAD5213579.1"/>
    <property type="molecule type" value="Genomic_DNA"/>
</dbReference>
<evidence type="ECO:0000313" key="2">
    <source>
        <dbReference type="EMBL" id="CAD5213579.1"/>
    </source>
</evidence>
<reference evidence="2" key="1">
    <citation type="submission" date="2020-09" db="EMBL/GenBank/DDBJ databases">
        <authorList>
            <person name="Kikuchi T."/>
        </authorList>
    </citation>
    <scope>NUCLEOTIDE SEQUENCE</scope>
    <source>
        <strain evidence="2">SH1</strain>
    </source>
</reference>
<dbReference type="Proteomes" id="UP000614601">
    <property type="component" value="Unassembled WGS sequence"/>
</dbReference>
<dbReference type="EMBL" id="CAJFCW020000003">
    <property type="protein sequence ID" value="CAG9101149.1"/>
    <property type="molecule type" value="Genomic_DNA"/>
</dbReference>
<dbReference type="AlphaFoldDB" id="A0A811KFH6"/>
<name>A0A811KFH6_9BILA</name>
<protein>
    <recommendedName>
        <fullName evidence="1">Phosphatidylinositol-specific phospholipase C X domain-containing protein</fullName>
    </recommendedName>
</protein>
<dbReference type="Pfam" id="PF00388">
    <property type="entry name" value="PI-PLC-X"/>
    <property type="match status" value="1"/>
</dbReference>
<dbReference type="OrthoDB" id="269822at2759"/>
<evidence type="ECO:0000313" key="3">
    <source>
        <dbReference type="Proteomes" id="UP000614601"/>
    </source>
</evidence>